<sequence length="104" mass="11870">MFFRVQYLPNIITDLIPFVLNINPCFLPELGVFHQFFRDPDGLVGIIGRKSGGLEGQELYLLFQVTSFRLPGTSYQVPVSRPLFEPNHLILATRFAAQRMTGNR</sequence>
<proteinExistence type="predicted"/>
<protein>
    <submittedName>
        <fullName evidence="1">Uncharacterized protein</fullName>
    </submittedName>
</protein>
<evidence type="ECO:0000313" key="1">
    <source>
        <dbReference type="EMBL" id="OQP50540.1"/>
    </source>
</evidence>
<keyword evidence="2" id="KW-1185">Reference proteome</keyword>
<gene>
    <name evidence="1" type="ORF">A4H97_01490</name>
</gene>
<reference evidence="2" key="1">
    <citation type="submission" date="2016-04" db="EMBL/GenBank/DDBJ databases">
        <authorList>
            <person name="Chen L."/>
            <person name="Zhuang W."/>
            <person name="Wang G."/>
        </authorList>
    </citation>
    <scope>NUCLEOTIDE SEQUENCE [LARGE SCALE GENOMIC DNA]</scope>
    <source>
        <strain evidence="2">17621</strain>
    </source>
</reference>
<comment type="caution">
    <text evidence="1">The sequence shown here is derived from an EMBL/GenBank/DDBJ whole genome shotgun (WGS) entry which is preliminary data.</text>
</comment>
<name>A0A1V9EWN4_9BACT</name>
<dbReference type="Proteomes" id="UP000192610">
    <property type="component" value="Unassembled WGS sequence"/>
</dbReference>
<accession>A0A1V9EWN4</accession>
<dbReference type="EMBL" id="LVXG01000012">
    <property type="protein sequence ID" value="OQP50540.1"/>
    <property type="molecule type" value="Genomic_DNA"/>
</dbReference>
<evidence type="ECO:0000313" key="2">
    <source>
        <dbReference type="Proteomes" id="UP000192610"/>
    </source>
</evidence>
<dbReference type="AlphaFoldDB" id="A0A1V9EWN4"/>
<organism evidence="1 2">
    <name type="scientific">Niastella yeongjuensis</name>
    <dbReference type="NCBI Taxonomy" id="354355"/>
    <lineage>
        <taxon>Bacteria</taxon>
        <taxon>Pseudomonadati</taxon>
        <taxon>Bacteroidota</taxon>
        <taxon>Chitinophagia</taxon>
        <taxon>Chitinophagales</taxon>
        <taxon>Chitinophagaceae</taxon>
        <taxon>Niastella</taxon>
    </lineage>
</organism>